<dbReference type="AlphaFoldDB" id="A0A385SNU5"/>
<proteinExistence type="inferred from homology"/>
<dbReference type="Proteomes" id="UP000266183">
    <property type="component" value="Chromosome"/>
</dbReference>
<dbReference type="InterPro" id="IPR002104">
    <property type="entry name" value="Integrase_catalytic"/>
</dbReference>
<dbReference type="InterPro" id="IPR013762">
    <property type="entry name" value="Integrase-like_cat_sf"/>
</dbReference>
<evidence type="ECO:0000256" key="3">
    <source>
        <dbReference type="ARBA" id="ARBA00023172"/>
    </source>
</evidence>
<evidence type="ECO:0000313" key="6">
    <source>
        <dbReference type="Proteomes" id="UP000266183"/>
    </source>
</evidence>
<feature type="domain" description="Tyr recombinase" evidence="4">
    <location>
        <begin position="231"/>
        <end position="425"/>
    </location>
</feature>
<dbReference type="Pfam" id="PF00589">
    <property type="entry name" value="Phage_integrase"/>
    <property type="match status" value="1"/>
</dbReference>
<dbReference type="Pfam" id="PF13102">
    <property type="entry name" value="Phage_int_SAM_5"/>
    <property type="match status" value="1"/>
</dbReference>
<dbReference type="Gene3D" id="1.10.150.130">
    <property type="match status" value="1"/>
</dbReference>
<keyword evidence="6" id="KW-1185">Reference proteome</keyword>
<name>A0A385SNU5_9BACT</name>
<dbReference type="KEGG" id="chk:D4L85_15745"/>
<dbReference type="GO" id="GO:0015074">
    <property type="term" value="P:DNA integration"/>
    <property type="evidence" value="ECO:0007669"/>
    <property type="project" value="InterPro"/>
</dbReference>
<keyword evidence="2" id="KW-0238">DNA-binding</keyword>
<dbReference type="InterPro" id="IPR050090">
    <property type="entry name" value="Tyrosine_recombinase_XerCD"/>
</dbReference>
<sequence length="440" mass="51926">MMTKTHDSKPTASLVLDSRTILRDGSHPLKLKIGWGKDDNRKWSIGYTFTKEKYAELLTNATRAPYKDIWVHLNAKLRKADNIIRDLMPFFRFEDFKERFFDAPNFKIQVDESSLMFICETVANNYKRKGQYSMSVKMRDSSRSLLKFVKMENMPMRAITPSFCREYEEYMYNKSKKFTRNGAGINLRHIRILFNEAISEGYIPREWYPFKRMSGERSFFKDAYVIPLERKSKEYLDEADLVKFSETKRFDTPAQRKAHCAWLVSFYCNGANAADFLNFRFRDIEGDFISFYREKIKYSTRQDRKLIRVFITPELRQLILEFGNPPAPNNYIFQCYTDEMDDEKRFLARKKFTTDVTRSMKILGEKLGLKAKVKLGNARHALANILKRNGVSREVVKDLFGHMSIVTADNYYESFGDDKFKEIATNYMSLDAIKSRIRDR</sequence>
<dbReference type="OrthoDB" id="1094492at2"/>
<dbReference type="Gene3D" id="1.10.443.10">
    <property type="entry name" value="Intergrase catalytic core"/>
    <property type="match status" value="1"/>
</dbReference>
<dbReference type="InterPro" id="IPR010998">
    <property type="entry name" value="Integrase_recombinase_N"/>
</dbReference>
<dbReference type="PROSITE" id="PS51898">
    <property type="entry name" value="TYR_RECOMBINASE"/>
    <property type="match status" value="1"/>
</dbReference>
<evidence type="ECO:0000259" key="4">
    <source>
        <dbReference type="PROSITE" id="PS51898"/>
    </source>
</evidence>
<dbReference type="InterPro" id="IPR025269">
    <property type="entry name" value="SAM-like_dom"/>
</dbReference>
<dbReference type="PANTHER" id="PTHR30349:SF64">
    <property type="entry name" value="PROPHAGE INTEGRASE INTD-RELATED"/>
    <property type="match status" value="1"/>
</dbReference>
<dbReference type="PANTHER" id="PTHR30349">
    <property type="entry name" value="PHAGE INTEGRASE-RELATED"/>
    <property type="match status" value="1"/>
</dbReference>
<evidence type="ECO:0000313" key="5">
    <source>
        <dbReference type="EMBL" id="AYB31927.1"/>
    </source>
</evidence>
<accession>A0A385SNU5</accession>
<protein>
    <recommendedName>
        <fullName evidence="4">Tyr recombinase domain-containing protein</fullName>
    </recommendedName>
</protein>
<evidence type="ECO:0000256" key="2">
    <source>
        <dbReference type="ARBA" id="ARBA00023125"/>
    </source>
</evidence>
<dbReference type="InterPro" id="IPR011010">
    <property type="entry name" value="DNA_brk_join_enz"/>
</dbReference>
<comment type="similarity">
    <text evidence="1">Belongs to the 'phage' integrase family.</text>
</comment>
<dbReference type="GO" id="GO:0003677">
    <property type="term" value="F:DNA binding"/>
    <property type="evidence" value="ECO:0007669"/>
    <property type="project" value="UniProtKB-KW"/>
</dbReference>
<organism evidence="5 6">
    <name type="scientific">Chryseolinea soli</name>
    <dbReference type="NCBI Taxonomy" id="2321403"/>
    <lineage>
        <taxon>Bacteria</taxon>
        <taxon>Pseudomonadati</taxon>
        <taxon>Bacteroidota</taxon>
        <taxon>Cytophagia</taxon>
        <taxon>Cytophagales</taxon>
        <taxon>Fulvivirgaceae</taxon>
        <taxon>Chryseolinea</taxon>
    </lineage>
</organism>
<keyword evidence="3" id="KW-0233">DNA recombination</keyword>
<evidence type="ECO:0000256" key="1">
    <source>
        <dbReference type="ARBA" id="ARBA00008857"/>
    </source>
</evidence>
<reference evidence="6" key="1">
    <citation type="submission" date="2018-09" db="EMBL/GenBank/DDBJ databases">
        <title>Chryseolinea sp. KIS68-18 isolated from soil.</title>
        <authorList>
            <person name="Weon H.-Y."/>
            <person name="Kwon S.-W."/>
            <person name="Lee S.A."/>
        </authorList>
    </citation>
    <scope>NUCLEOTIDE SEQUENCE [LARGE SCALE GENOMIC DNA]</scope>
    <source>
        <strain evidence="6">KIS68-18</strain>
    </source>
</reference>
<dbReference type="EMBL" id="CP032382">
    <property type="protein sequence ID" value="AYB31927.1"/>
    <property type="molecule type" value="Genomic_DNA"/>
</dbReference>
<dbReference type="GO" id="GO:0006310">
    <property type="term" value="P:DNA recombination"/>
    <property type="evidence" value="ECO:0007669"/>
    <property type="project" value="UniProtKB-KW"/>
</dbReference>
<dbReference type="SUPFAM" id="SSF56349">
    <property type="entry name" value="DNA breaking-rejoining enzymes"/>
    <property type="match status" value="1"/>
</dbReference>
<gene>
    <name evidence="5" type="ORF">D4L85_15745</name>
</gene>
<dbReference type="RefSeq" id="WP_119755188.1">
    <property type="nucleotide sequence ID" value="NZ_CP032382.1"/>
</dbReference>